<dbReference type="Pfam" id="PF00563">
    <property type="entry name" value="EAL"/>
    <property type="match status" value="1"/>
</dbReference>
<dbReference type="InterPro" id="IPR000160">
    <property type="entry name" value="GGDEF_dom"/>
</dbReference>
<dbReference type="PANTHER" id="PTHR44757:SF2">
    <property type="entry name" value="BIOFILM ARCHITECTURE MAINTENANCE PROTEIN MBAA"/>
    <property type="match status" value="1"/>
</dbReference>
<dbReference type="PROSITE" id="PS50883">
    <property type="entry name" value="EAL"/>
    <property type="match status" value="1"/>
</dbReference>
<feature type="transmembrane region" description="Helical" evidence="1">
    <location>
        <begin position="141"/>
        <end position="158"/>
    </location>
</feature>
<keyword evidence="1" id="KW-0472">Membrane</keyword>
<dbReference type="AlphaFoldDB" id="A0A3B1AN50"/>
<dbReference type="Pfam" id="PF17159">
    <property type="entry name" value="MASE3"/>
    <property type="match status" value="1"/>
</dbReference>
<evidence type="ECO:0000259" key="3">
    <source>
        <dbReference type="PROSITE" id="PS50887"/>
    </source>
</evidence>
<feature type="transmembrane region" description="Helical" evidence="1">
    <location>
        <begin position="76"/>
        <end position="95"/>
    </location>
</feature>
<evidence type="ECO:0000313" key="4">
    <source>
        <dbReference type="EMBL" id="VAX00788.1"/>
    </source>
</evidence>
<accession>A0A3B1AN50</accession>
<dbReference type="Gene3D" id="3.30.450.20">
    <property type="entry name" value="PAS domain"/>
    <property type="match status" value="1"/>
</dbReference>
<organism evidence="4">
    <name type="scientific">hydrothermal vent metagenome</name>
    <dbReference type="NCBI Taxonomy" id="652676"/>
    <lineage>
        <taxon>unclassified sequences</taxon>
        <taxon>metagenomes</taxon>
        <taxon>ecological metagenomes</taxon>
    </lineage>
</organism>
<dbReference type="InterPro" id="IPR052155">
    <property type="entry name" value="Biofilm_reg_signaling"/>
</dbReference>
<dbReference type="InterPro" id="IPR035965">
    <property type="entry name" value="PAS-like_dom_sf"/>
</dbReference>
<feature type="transmembrane region" description="Helical" evidence="1">
    <location>
        <begin position="208"/>
        <end position="226"/>
    </location>
</feature>
<reference evidence="4" key="1">
    <citation type="submission" date="2018-06" db="EMBL/GenBank/DDBJ databases">
        <authorList>
            <person name="Zhirakovskaya E."/>
        </authorList>
    </citation>
    <scope>NUCLEOTIDE SEQUENCE</scope>
</reference>
<sequence length="814" mass="92264">MALSQSNNPNIFAILVKPFCDSRVWFVPVTLSLFAILVSTKSFSLFHTLVELFTIVIAITLSVIAWNTYSFSRNHFLMFLGSGYLWIAVLELMHTLSYPGLNLIEMGSINYSTQFWLLARYAEALLLLASPFFLTRSINAVYITSLFGVGSLVSYIAISNGMFPATFIEGIGFTFFKVSSEFIIISLLFVAIINLIRRRKELRKRVCVLIIFSIVFTILSEVFFVINNDMAPTEVIVANLFRLFSYWFIFIAIVRSTLTEPYQVMARGSSTFDAIPTPTLVVDKNCIILQVNKSACLEVNENHKKLTGQHCHNIFHPTYLTIDECPVCQHIKNEQPLDSYVMEFRQKNIWREFTLTPFQMIDDVEGIVHVAPDVTTRKQDQDKLIYQAKYDQLTGFPNRVLATDRLDMAIKHAERDNISAAIMFIDIDNFKNINDTLGHIFGDKVIIEISKRIAQNIRDSDTLARWGGDEFLIILPELNSINESEKVAEKILSRLTKPITLERKEFVLTVSIGIAGYPNDGNNVNSLLSHADAAMYDAKNSGKNTYRLFNKVLNDSAERHMILENHLRHAIDRNEFSLHYQPMYDLTTNKIVGCEALLRWDNGLLGPIAPDKFIHLAEKNGQIISIGEWVFETACKEISKWNKMGFTELYVAINICSTQTAESGFVNRLKTVVSENDISASNVILEITENVLLSDEFKTIDLLTELSNFGFRLSLDDFGTGYSSLSYLKKFPFDEIKIDRSFVRDIATDPSDAALCQAIISMAGSLNLRVVGEGVEDKDQLNFLTENKVDKVQGFYFSKALASNEFLEYIKESA</sequence>
<keyword evidence="1" id="KW-1133">Transmembrane helix</keyword>
<feature type="transmembrane region" description="Helical" evidence="1">
    <location>
        <begin position="49"/>
        <end position="69"/>
    </location>
</feature>
<dbReference type="CDD" id="cd01948">
    <property type="entry name" value="EAL"/>
    <property type="match status" value="1"/>
</dbReference>
<dbReference type="SMART" id="SM00267">
    <property type="entry name" value="GGDEF"/>
    <property type="match status" value="1"/>
</dbReference>
<dbReference type="FunFam" id="3.30.70.270:FF:000001">
    <property type="entry name" value="Diguanylate cyclase domain protein"/>
    <property type="match status" value="1"/>
</dbReference>
<dbReference type="InterPro" id="IPR043128">
    <property type="entry name" value="Rev_trsase/Diguanyl_cyclase"/>
</dbReference>
<feature type="transmembrane region" description="Helical" evidence="1">
    <location>
        <begin position="178"/>
        <end position="196"/>
    </location>
</feature>
<dbReference type="SUPFAM" id="SSF55073">
    <property type="entry name" value="Nucleotide cyclase"/>
    <property type="match status" value="1"/>
</dbReference>
<proteinExistence type="predicted"/>
<dbReference type="PANTHER" id="PTHR44757">
    <property type="entry name" value="DIGUANYLATE CYCLASE DGCP"/>
    <property type="match status" value="1"/>
</dbReference>
<dbReference type="InterPro" id="IPR035919">
    <property type="entry name" value="EAL_sf"/>
</dbReference>
<dbReference type="Pfam" id="PF00990">
    <property type="entry name" value="GGDEF"/>
    <property type="match status" value="1"/>
</dbReference>
<evidence type="ECO:0000256" key="1">
    <source>
        <dbReference type="SAM" id="Phobius"/>
    </source>
</evidence>
<dbReference type="InterPro" id="IPR033425">
    <property type="entry name" value="MASE3"/>
</dbReference>
<dbReference type="SUPFAM" id="SSF141868">
    <property type="entry name" value="EAL domain-like"/>
    <property type="match status" value="1"/>
</dbReference>
<feature type="transmembrane region" description="Helical" evidence="1">
    <location>
        <begin position="115"/>
        <end position="134"/>
    </location>
</feature>
<name>A0A3B1AN50_9ZZZZ</name>
<dbReference type="Gene3D" id="3.30.70.270">
    <property type="match status" value="1"/>
</dbReference>
<feature type="domain" description="EAL" evidence="2">
    <location>
        <begin position="560"/>
        <end position="814"/>
    </location>
</feature>
<feature type="domain" description="GGDEF" evidence="3">
    <location>
        <begin position="418"/>
        <end position="551"/>
    </location>
</feature>
<dbReference type="InterPro" id="IPR001633">
    <property type="entry name" value="EAL_dom"/>
</dbReference>
<dbReference type="InterPro" id="IPR029787">
    <property type="entry name" value="Nucleotide_cyclase"/>
</dbReference>
<dbReference type="NCBIfam" id="TIGR00229">
    <property type="entry name" value="sensory_box"/>
    <property type="match status" value="1"/>
</dbReference>
<dbReference type="EMBL" id="UOFS01000046">
    <property type="protein sequence ID" value="VAX00788.1"/>
    <property type="molecule type" value="Genomic_DNA"/>
</dbReference>
<evidence type="ECO:0000259" key="2">
    <source>
        <dbReference type="PROSITE" id="PS50883"/>
    </source>
</evidence>
<feature type="transmembrane region" description="Helical" evidence="1">
    <location>
        <begin position="238"/>
        <end position="258"/>
    </location>
</feature>
<protein>
    <submittedName>
        <fullName evidence="4">Diguanylate cyclase/phosphodiesterase (GGDEF &amp; EAL domains) with PAS/PAC sensor(S)</fullName>
    </submittedName>
</protein>
<keyword evidence="1" id="KW-0812">Transmembrane</keyword>
<dbReference type="CDD" id="cd01949">
    <property type="entry name" value="GGDEF"/>
    <property type="match status" value="1"/>
</dbReference>
<dbReference type="NCBIfam" id="TIGR00254">
    <property type="entry name" value="GGDEF"/>
    <property type="match status" value="1"/>
</dbReference>
<dbReference type="SUPFAM" id="SSF55785">
    <property type="entry name" value="PYP-like sensor domain (PAS domain)"/>
    <property type="match status" value="1"/>
</dbReference>
<gene>
    <name evidence="4" type="ORF">MNBD_GAMMA22-897</name>
</gene>
<dbReference type="SMART" id="SM00052">
    <property type="entry name" value="EAL"/>
    <property type="match status" value="1"/>
</dbReference>
<dbReference type="Gene3D" id="3.20.20.450">
    <property type="entry name" value="EAL domain"/>
    <property type="match status" value="1"/>
</dbReference>
<dbReference type="InterPro" id="IPR000014">
    <property type="entry name" value="PAS"/>
</dbReference>
<dbReference type="PROSITE" id="PS50887">
    <property type="entry name" value="GGDEF"/>
    <property type="match status" value="1"/>
</dbReference>